<dbReference type="InterPro" id="IPR025250">
    <property type="entry name" value="DUF4199"/>
</dbReference>
<name>A0A238WMN5_9FLAO</name>
<keyword evidence="1" id="KW-0472">Membrane</keyword>
<dbReference type="Pfam" id="PF13858">
    <property type="entry name" value="DUF4199"/>
    <property type="match status" value="1"/>
</dbReference>
<dbReference type="Proteomes" id="UP000198379">
    <property type="component" value="Unassembled WGS sequence"/>
</dbReference>
<proteinExistence type="predicted"/>
<evidence type="ECO:0000313" key="3">
    <source>
        <dbReference type="Proteomes" id="UP000198379"/>
    </source>
</evidence>
<keyword evidence="1" id="KW-1133">Transmembrane helix</keyword>
<evidence type="ECO:0008006" key="4">
    <source>
        <dbReference type="Google" id="ProtNLM"/>
    </source>
</evidence>
<gene>
    <name evidence="2" type="ORF">SAMN06265376_1011215</name>
</gene>
<sequence>MKKVVFKYVAYAMITGMIAFGFSLFLGASEVLGYTAIFVALSFVFFGIKYFRDTENDGKISFTKAFIVGICIALFTALGIAIVDALYVTVIDPDFYQNYGEAAVIAAKETGDVVKITDAETQLKEFSAMSITQLGLFSGGFMFALVGVIGLIITIISGLILQKK</sequence>
<feature type="transmembrane region" description="Helical" evidence="1">
    <location>
        <begin position="63"/>
        <end position="88"/>
    </location>
</feature>
<feature type="transmembrane region" description="Helical" evidence="1">
    <location>
        <begin position="136"/>
        <end position="161"/>
    </location>
</feature>
<dbReference type="RefSeq" id="WP_089370503.1">
    <property type="nucleotide sequence ID" value="NZ_BMEP01000003.1"/>
</dbReference>
<feature type="transmembrane region" description="Helical" evidence="1">
    <location>
        <begin position="5"/>
        <end position="25"/>
    </location>
</feature>
<evidence type="ECO:0000313" key="2">
    <source>
        <dbReference type="EMBL" id="SNR47514.1"/>
    </source>
</evidence>
<evidence type="ECO:0000256" key="1">
    <source>
        <dbReference type="SAM" id="Phobius"/>
    </source>
</evidence>
<accession>A0A238WMN5</accession>
<dbReference type="OrthoDB" id="6384283at2"/>
<reference evidence="2 3" key="1">
    <citation type="submission" date="2017-06" db="EMBL/GenBank/DDBJ databases">
        <authorList>
            <person name="Kim H.J."/>
            <person name="Triplett B.A."/>
        </authorList>
    </citation>
    <scope>NUCLEOTIDE SEQUENCE [LARGE SCALE GENOMIC DNA]</scope>
    <source>
        <strain evidence="2 3">DSM 25597</strain>
    </source>
</reference>
<dbReference type="AlphaFoldDB" id="A0A238WMN5"/>
<organism evidence="2 3">
    <name type="scientific">Dokdonia pacifica</name>
    <dbReference type="NCBI Taxonomy" id="1627892"/>
    <lineage>
        <taxon>Bacteria</taxon>
        <taxon>Pseudomonadati</taxon>
        <taxon>Bacteroidota</taxon>
        <taxon>Flavobacteriia</taxon>
        <taxon>Flavobacteriales</taxon>
        <taxon>Flavobacteriaceae</taxon>
        <taxon>Dokdonia</taxon>
    </lineage>
</organism>
<keyword evidence="1" id="KW-0812">Transmembrane</keyword>
<dbReference type="EMBL" id="FZNY01000001">
    <property type="protein sequence ID" value="SNR47514.1"/>
    <property type="molecule type" value="Genomic_DNA"/>
</dbReference>
<feature type="transmembrane region" description="Helical" evidence="1">
    <location>
        <begin position="31"/>
        <end position="51"/>
    </location>
</feature>
<keyword evidence="3" id="KW-1185">Reference proteome</keyword>
<protein>
    <recommendedName>
        <fullName evidence="4">DUF4199 domain-containing protein</fullName>
    </recommendedName>
</protein>